<accession>A0AAW8J862</accession>
<evidence type="ECO:0000259" key="1">
    <source>
        <dbReference type="Pfam" id="PF13477"/>
    </source>
</evidence>
<evidence type="ECO:0000313" key="2">
    <source>
        <dbReference type="EMBL" id="MDQ8935929.1"/>
    </source>
</evidence>
<gene>
    <name evidence="2" type="ORF">RFH47_09310</name>
</gene>
<dbReference type="Pfam" id="PF13477">
    <property type="entry name" value="Glyco_trans_4_2"/>
    <property type="match status" value="1"/>
</dbReference>
<dbReference type="EMBL" id="JAVIDL010000015">
    <property type="protein sequence ID" value="MDQ8935929.1"/>
    <property type="molecule type" value="Genomic_DNA"/>
</dbReference>
<dbReference type="Gene3D" id="3.40.50.2000">
    <property type="entry name" value="Glycogen Phosphorylase B"/>
    <property type="match status" value="2"/>
</dbReference>
<organism evidence="2 3">
    <name type="scientific">Acinetobacter rudis</name>
    <dbReference type="NCBI Taxonomy" id="632955"/>
    <lineage>
        <taxon>Bacteria</taxon>
        <taxon>Pseudomonadati</taxon>
        <taxon>Pseudomonadota</taxon>
        <taxon>Gammaproteobacteria</taxon>
        <taxon>Moraxellales</taxon>
        <taxon>Moraxellaceae</taxon>
        <taxon>Acinetobacter</taxon>
    </lineage>
</organism>
<evidence type="ECO:0000313" key="3">
    <source>
        <dbReference type="Proteomes" id="UP001243844"/>
    </source>
</evidence>
<sequence>MPQSKTIVLIGTTGASFYGFRADLIKRLVKEQHVVYAFTSEYTDHCLEKISALGAIPVCYQLSRGGLNPLADIAALLQLIQKIKQIKADIVFSYFAKPVIYGSIAARWAKVPLIIGMLEGLGYTFTDQPQGQSLKTKVIRNIQLMLYRLALPQLNKMIFLNNDDRHDLLEQQHIKVAQSYILGGIGLDLSKYPYTVAPIEPIRFLFIGRLLKEKGIFEFINAIRLVKSKYPQAQFTVLGEIDHANMGALKQQDLDQLLQENLFEYPGYVTSVQEWISKSSVFVLPSYREGVPRSTQEAMAMGRPVITTDVPGCRETVVDGVNGFLVPRWDARALAERMCFFIENPEKVNQMGQESYKIALSAYDVQKVNDKLLGIMGLTN</sequence>
<dbReference type="Proteomes" id="UP001243844">
    <property type="component" value="Unassembled WGS sequence"/>
</dbReference>
<dbReference type="CDD" id="cd03808">
    <property type="entry name" value="GT4_CapM-like"/>
    <property type="match status" value="1"/>
</dbReference>
<dbReference type="PANTHER" id="PTHR12526">
    <property type="entry name" value="GLYCOSYLTRANSFERASE"/>
    <property type="match status" value="1"/>
</dbReference>
<comment type="caution">
    <text evidence="2">The sequence shown here is derived from an EMBL/GenBank/DDBJ whole genome shotgun (WGS) entry which is preliminary data.</text>
</comment>
<dbReference type="SUPFAM" id="SSF53756">
    <property type="entry name" value="UDP-Glycosyltransferase/glycogen phosphorylase"/>
    <property type="match status" value="1"/>
</dbReference>
<dbReference type="RefSeq" id="WP_308975821.1">
    <property type="nucleotide sequence ID" value="NZ_JAVIDL010000015.1"/>
</dbReference>
<dbReference type="GO" id="GO:0016757">
    <property type="term" value="F:glycosyltransferase activity"/>
    <property type="evidence" value="ECO:0007669"/>
    <property type="project" value="TreeGrafter"/>
</dbReference>
<name>A0AAW8J862_9GAMM</name>
<dbReference type="AlphaFoldDB" id="A0AAW8J862"/>
<dbReference type="PANTHER" id="PTHR12526:SF638">
    <property type="entry name" value="SPORE COAT PROTEIN SA"/>
    <property type="match status" value="1"/>
</dbReference>
<dbReference type="Pfam" id="PF13692">
    <property type="entry name" value="Glyco_trans_1_4"/>
    <property type="match status" value="1"/>
</dbReference>
<feature type="domain" description="Glycosyltransferase subfamily 4-like N-terminal" evidence="1">
    <location>
        <begin position="16"/>
        <end position="148"/>
    </location>
</feature>
<protein>
    <submittedName>
        <fullName evidence="2">Glycosyltransferase family 4 protein</fullName>
    </submittedName>
</protein>
<reference evidence="2" key="1">
    <citation type="submission" date="2023-08" db="EMBL/GenBank/DDBJ databases">
        <title>Emergence of clinically-relevant ST2 carbapenem-resistant Acinetobacter baumannii strains in hospital sewages in Zhejiang, East of China.</title>
        <authorList>
            <person name="Kaichao C."/>
            <person name="Zhang R."/>
        </authorList>
    </citation>
    <scope>NUCLEOTIDE SEQUENCE</scope>
    <source>
        <strain evidence="2">M-RB-37</strain>
    </source>
</reference>
<dbReference type="InterPro" id="IPR028098">
    <property type="entry name" value="Glyco_trans_4-like_N"/>
</dbReference>
<proteinExistence type="predicted"/>